<name>A0ABQ2KCH4_9MICO</name>
<sequence>MTDAWRPVAAALADEGRRMLWARMLVEGGVDAAPLTSRERRALAALERAGLAAVEGGRATAVDAFGPLLEHRPAASGLDRFLRDGRIAAWPRRPDDRAELLAWAADRAVAQGTTATERAVTERLAAVADDPATLRRDLVDAGLLDRDVDGATYRRASDADAAQR</sequence>
<reference evidence="3" key="1">
    <citation type="journal article" date="2019" name="Int. J. Syst. Evol. Microbiol.">
        <title>The Global Catalogue of Microorganisms (GCM) 10K type strain sequencing project: providing services to taxonomists for standard genome sequencing and annotation.</title>
        <authorList>
            <consortium name="The Broad Institute Genomics Platform"/>
            <consortium name="The Broad Institute Genome Sequencing Center for Infectious Disease"/>
            <person name="Wu L."/>
            <person name="Ma J."/>
        </authorList>
    </citation>
    <scope>NUCLEOTIDE SEQUENCE [LARGE SCALE GENOMIC DNA]</scope>
    <source>
        <strain evidence="3">CGMCC 1.6960</strain>
    </source>
</reference>
<gene>
    <name evidence="2" type="ORF">GCM10010968_02310</name>
</gene>
<dbReference type="InterPro" id="IPR018656">
    <property type="entry name" value="DUF2087"/>
</dbReference>
<feature type="domain" description="DUF2087" evidence="1">
    <location>
        <begin position="86"/>
        <end position="155"/>
    </location>
</feature>
<dbReference type="RefSeq" id="WP_188715165.1">
    <property type="nucleotide sequence ID" value="NZ_BAABBD010000001.1"/>
</dbReference>
<evidence type="ECO:0000313" key="2">
    <source>
        <dbReference type="EMBL" id="GGN77574.1"/>
    </source>
</evidence>
<organism evidence="2 3">
    <name type="scientific">Agrococcus terreus</name>
    <dbReference type="NCBI Taxonomy" id="574649"/>
    <lineage>
        <taxon>Bacteria</taxon>
        <taxon>Bacillati</taxon>
        <taxon>Actinomycetota</taxon>
        <taxon>Actinomycetes</taxon>
        <taxon>Micrococcales</taxon>
        <taxon>Microbacteriaceae</taxon>
        <taxon>Agrococcus</taxon>
    </lineage>
</organism>
<dbReference type="EMBL" id="BMLM01000001">
    <property type="protein sequence ID" value="GGN77574.1"/>
    <property type="molecule type" value="Genomic_DNA"/>
</dbReference>
<dbReference type="Proteomes" id="UP000626982">
    <property type="component" value="Unassembled WGS sequence"/>
</dbReference>
<evidence type="ECO:0000313" key="3">
    <source>
        <dbReference type="Proteomes" id="UP000626982"/>
    </source>
</evidence>
<dbReference type="Pfam" id="PF09860">
    <property type="entry name" value="DUF2087"/>
    <property type="match status" value="1"/>
</dbReference>
<accession>A0ABQ2KCH4</accession>
<comment type="caution">
    <text evidence="2">The sequence shown here is derived from an EMBL/GenBank/DDBJ whole genome shotgun (WGS) entry which is preliminary data.</text>
</comment>
<keyword evidence="3" id="KW-1185">Reference proteome</keyword>
<evidence type="ECO:0000259" key="1">
    <source>
        <dbReference type="Pfam" id="PF09860"/>
    </source>
</evidence>
<protein>
    <recommendedName>
        <fullName evidence="1">DUF2087 domain-containing protein</fullName>
    </recommendedName>
</protein>
<proteinExistence type="predicted"/>